<reference evidence="4" key="1">
    <citation type="submission" date="2020-07" db="EMBL/GenBank/DDBJ databases">
        <title>Nitrate ammonifying Pseudomonas campi sp. nov. isolated from German agricultural grassland.</title>
        <authorList>
            <person name="Timsy T."/>
            <person name="Ulrich A."/>
            <person name="Spanner T."/>
            <person name="Foesel B."/>
            <person name="Kolb S."/>
            <person name="Horn M.A."/>
            <person name="Behrendt U."/>
        </authorList>
    </citation>
    <scope>NUCLEOTIDE SEQUENCE</scope>
    <source>
        <strain evidence="4">S1-A32-2</strain>
    </source>
</reference>
<dbReference type="Gene3D" id="3.40.50.720">
    <property type="entry name" value="NAD(P)-binding Rossmann-like Domain"/>
    <property type="match status" value="2"/>
</dbReference>
<dbReference type="KEGG" id="pcam:HNE05_04790"/>
<feature type="domain" description="D-isomer specific 2-hydroxyacid dehydrogenase NAD-binding" evidence="3">
    <location>
        <begin position="102"/>
        <end position="273"/>
    </location>
</feature>
<accession>A0A6M8FER4</accession>
<dbReference type="GO" id="GO:0016491">
    <property type="term" value="F:oxidoreductase activity"/>
    <property type="evidence" value="ECO:0007669"/>
    <property type="project" value="UniProtKB-KW"/>
</dbReference>
<dbReference type="InterPro" id="IPR036291">
    <property type="entry name" value="NAD(P)-bd_dom_sf"/>
</dbReference>
<sequence>MRVLLAEQAQADYAELLHAAAPQLQLVCSDEQELARQAASCPVWLGQPDLLVPLLRQGHRPQWLQSTWAGITPLLAADLPHDYQLSRAVGIFGQVMAEYVLTYLLTHRRRLLPRLASQVEQRWDNLPPPSLRGMRVLIVGAGDIGCEVARFLAPFGVELRGIARTPRAIEPFTEIRGMDGLAELAGWAEVLINLLPDTPATRDIYDAALFARMAPQALFINAGRGVAVVDEDLLAALHAGLLAGAVLDVCRQEPLPPGHPFWNAPRLLLSGHSSAPTEPAAMIGLFLDNLQRFQAGQGLRGLVGFSRGY</sequence>
<dbReference type="Proteomes" id="UP000501379">
    <property type="component" value="Chromosome"/>
</dbReference>
<gene>
    <name evidence="4" type="ORF">HNE05_04790</name>
</gene>
<name>A0A6M8FER4_9GAMM</name>
<dbReference type="GO" id="GO:0051287">
    <property type="term" value="F:NAD binding"/>
    <property type="evidence" value="ECO:0007669"/>
    <property type="project" value="InterPro"/>
</dbReference>
<protein>
    <submittedName>
        <fullName evidence="4">D-2-hydroxyacid dehydrogenase</fullName>
    </submittedName>
</protein>
<proteinExistence type="predicted"/>
<dbReference type="RefSeq" id="WP_173204908.1">
    <property type="nucleotide sequence ID" value="NZ_CP053697.2"/>
</dbReference>
<dbReference type="InterPro" id="IPR006140">
    <property type="entry name" value="D-isomer_DH_NAD-bd"/>
</dbReference>
<keyword evidence="2" id="KW-0520">NAD</keyword>
<dbReference type="Pfam" id="PF02826">
    <property type="entry name" value="2-Hacid_dh_C"/>
    <property type="match status" value="1"/>
</dbReference>
<dbReference type="SUPFAM" id="SSF51735">
    <property type="entry name" value="NAD(P)-binding Rossmann-fold domains"/>
    <property type="match status" value="1"/>
</dbReference>
<keyword evidence="5" id="KW-1185">Reference proteome</keyword>
<evidence type="ECO:0000256" key="2">
    <source>
        <dbReference type="ARBA" id="ARBA00023027"/>
    </source>
</evidence>
<dbReference type="CDD" id="cd05300">
    <property type="entry name" value="2-Hacid_dh_1"/>
    <property type="match status" value="1"/>
</dbReference>
<organism evidence="4 5">
    <name type="scientific">Aquipseudomonas campi</name>
    <dbReference type="NCBI Taxonomy" id="2731681"/>
    <lineage>
        <taxon>Bacteria</taxon>
        <taxon>Pseudomonadati</taxon>
        <taxon>Pseudomonadota</taxon>
        <taxon>Gammaproteobacteria</taxon>
        <taxon>Pseudomonadales</taxon>
        <taxon>Pseudomonadaceae</taxon>
        <taxon>Aquipseudomonas</taxon>
    </lineage>
</organism>
<evidence type="ECO:0000313" key="5">
    <source>
        <dbReference type="Proteomes" id="UP000501379"/>
    </source>
</evidence>
<dbReference type="AlphaFoldDB" id="A0A6M8FER4"/>
<evidence type="ECO:0000256" key="1">
    <source>
        <dbReference type="ARBA" id="ARBA00023002"/>
    </source>
</evidence>
<evidence type="ECO:0000313" key="4">
    <source>
        <dbReference type="EMBL" id="QKE62702.1"/>
    </source>
</evidence>
<dbReference type="PANTHER" id="PTHR43333:SF1">
    <property type="entry name" value="D-ISOMER SPECIFIC 2-HYDROXYACID DEHYDROGENASE NAD-BINDING DOMAIN-CONTAINING PROTEIN"/>
    <property type="match status" value="1"/>
</dbReference>
<dbReference type="EMBL" id="CP053697">
    <property type="protein sequence ID" value="QKE62702.1"/>
    <property type="molecule type" value="Genomic_DNA"/>
</dbReference>
<evidence type="ECO:0000259" key="3">
    <source>
        <dbReference type="Pfam" id="PF02826"/>
    </source>
</evidence>
<keyword evidence="1" id="KW-0560">Oxidoreductase</keyword>
<dbReference type="PANTHER" id="PTHR43333">
    <property type="entry name" value="2-HACID_DH_C DOMAIN-CONTAINING PROTEIN"/>
    <property type="match status" value="1"/>
</dbReference>